<reference evidence="4" key="1">
    <citation type="journal article" date="2019" name="Int. J. Syst. Evol. Microbiol.">
        <title>The Global Catalogue of Microorganisms (GCM) 10K type strain sequencing project: providing services to taxonomists for standard genome sequencing and annotation.</title>
        <authorList>
            <consortium name="The Broad Institute Genomics Platform"/>
            <consortium name="The Broad Institute Genome Sequencing Center for Infectious Disease"/>
            <person name="Wu L."/>
            <person name="Ma J."/>
        </authorList>
    </citation>
    <scope>NUCLEOTIDE SEQUENCE [LARGE SCALE GENOMIC DNA]</scope>
    <source>
        <strain evidence="4">CGMCC 4.7152</strain>
    </source>
</reference>
<proteinExistence type="predicted"/>
<dbReference type="Proteomes" id="UP001595912">
    <property type="component" value="Unassembled WGS sequence"/>
</dbReference>
<dbReference type="Gene3D" id="3.40.50.1460">
    <property type="match status" value="1"/>
</dbReference>
<evidence type="ECO:0000313" key="3">
    <source>
        <dbReference type="EMBL" id="MFC5004331.1"/>
    </source>
</evidence>
<dbReference type="SUPFAM" id="SSF52129">
    <property type="entry name" value="Caspase-like"/>
    <property type="match status" value="1"/>
</dbReference>
<name>A0ABV9W6L4_9ACTN</name>
<feature type="domain" description="FtsK" evidence="2">
    <location>
        <begin position="289"/>
        <end position="465"/>
    </location>
</feature>
<accession>A0ABV9W6L4</accession>
<protein>
    <submittedName>
        <fullName evidence="3">FtsK/SpoIIIE domain-containing protein</fullName>
    </submittedName>
</protein>
<dbReference type="EMBL" id="JBHSIU010000060">
    <property type="protein sequence ID" value="MFC5004331.1"/>
    <property type="molecule type" value="Genomic_DNA"/>
</dbReference>
<gene>
    <name evidence="3" type="ORF">ACFPIJ_41710</name>
</gene>
<sequence length="1166" mass="124602">MSAYGHVSTAAARLAQARATLPPGALELACHAAVPVAVDPTLLHLLRINFFVDPPHDLPWTVEAALLTSPLFRDLGGGLYEIDDDLRRHLLISLRTAYPPDRTVQVALLLERYCDRPDVWSAHPFLAQAQQLTAIGIIDPPAASRWLSDAAADSGVQVGLSKDWFVAMRGRLDRQPDPSRSLTDEIQDEIDRLPSDAAVRRLAELGLLPGADVDLIRAELRTVTSEAAAGALAVLGPLPDVDVVAFDAAAGPMPLTDLLGMPFPQRFDPVRQWAPRTGLSIPFGVDAGGVPVLLDFDMPGLGLLTAVDGGGRRELLRTIVLALAATAHPDQLHLLLIDGNVAKTLESLSSLPHVVGFHRGPATPIGARHLMSDIDRYLERRAGAGSGAQPRLVVVVDEFENLSRHSSRFAPLLAIGRHPGVHVLLASRVDPTMLRNPGGSIPDWRIDLGSATTPGHGTLSADGQRRDFAAAATFVWRGPDGNETVLQWLTASLVAGHAPNAWVTVPTPDRRPALFDLIGTPRQVPGRGLAAGGSSVYAVLGIVSSPDGLDYAPLRVDLADGNLAVVGSSAVATTDVLLAAVLSLALTRTPQEAHFVLIDGSGGLSPLAGLPHVRLVADGNLAMESMDAVDLVLDLVTRRAASTTDEPEARVFLVIDDWNGAKLDRTRLAAIAGDGPGQRVHLLASARTWTVSTILQQFANKIELALDDPPGSVIDPARAAELSLERVDTGLVAGGRYFIPALVGEDGFSNAAAAEALAARIADGWDGPVARDLWIPEIAPRNYYFISHVDGGPSTYGRRLHIDLSAEVRVLAGVTYDVEVGTAVFALPAGTAGAARIEETLSVCQMFIGVDGAGYFDDPACAQQWNLFHTRDGAAAAVRVVTEELDGVRHHALVSRLAEEIVANARAQPVPEAKPARRLAEMPAIFPLPGPRRALVIGTSKYRDRKLVDLPDALLHAAALAGVLGDPGLGGFTVSTLFDRGTYEFQLTVTEFLTSREPDDHVLLYLAGLSLRDIRGQRVFATIDTDSERLPESGIELAWLIRQLNNCRARRQIVIVDCCTELRSEHLYELEPLLDPMPSGSSRTVLTSTYLRGRPSSTFTAALVEGLRTGDADSDGDGRIAADEAFQYALSKVRDIGLVTTPSMSVYGSMEKFVLAKTARRSRRLG</sequence>
<dbReference type="InterPro" id="IPR027417">
    <property type="entry name" value="P-loop_NTPase"/>
</dbReference>
<dbReference type="PROSITE" id="PS50901">
    <property type="entry name" value="FTSK"/>
    <property type="match status" value="1"/>
</dbReference>
<dbReference type="Gene3D" id="3.40.50.300">
    <property type="entry name" value="P-loop containing nucleotide triphosphate hydrolases"/>
    <property type="match status" value="2"/>
</dbReference>
<dbReference type="Pfam" id="PF01580">
    <property type="entry name" value="FtsK_SpoIIIE"/>
    <property type="match status" value="2"/>
</dbReference>
<dbReference type="InterPro" id="IPR002543">
    <property type="entry name" value="FtsK_dom"/>
</dbReference>
<evidence type="ECO:0000259" key="2">
    <source>
        <dbReference type="PROSITE" id="PS50901"/>
    </source>
</evidence>
<keyword evidence="4" id="KW-1185">Reference proteome</keyword>
<keyword evidence="1" id="KW-0067">ATP-binding</keyword>
<feature type="binding site" evidence="1">
    <location>
        <begin position="306"/>
        <end position="313"/>
    </location>
    <ligand>
        <name>ATP</name>
        <dbReference type="ChEBI" id="CHEBI:30616"/>
    </ligand>
</feature>
<comment type="caution">
    <text evidence="3">The sequence shown here is derived from an EMBL/GenBank/DDBJ whole genome shotgun (WGS) entry which is preliminary data.</text>
</comment>
<dbReference type="InterPro" id="IPR029030">
    <property type="entry name" value="Caspase-like_dom_sf"/>
</dbReference>
<dbReference type="RefSeq" id="WP_380124115.1">
    <property type="nucleotide sequence ID" value="NZ_JBHSIU010000060.1"/>
</dbReference>
<organism evidence="3 4">
    <name type="scientific">Dactylosporangium cerinum</name>
    <dbReference type="NCBI Taxonomy" id="1434730"/>
    <lineage>
        <taxon>Bacteria</taxon>
        <taxon>Bacillati</taxon>
        <taxon>Actinomycetota</taxon>
        <taxon>Actinomycetes</taxon>
        <taxon>Micromonosporales</taxon>
        <taxon>Micromonosporaceae</taxon>
        <taxon>Dactylosporangium</taxon>
    </lineage>
</organism>
<evidence type="ECO:0000313" key="4">
    <source>
        <dbReference type="Proteomes" id="UP001595912"/>
    </source>
</evidence>
<keyword evidence="1" id="KW-0547">Nucleotide-binding</keyword>
<evidence type="ECO:0000256" key="1">
    <source>
        <dbReference type="PROSITE-ProRule" id="PRU00289"/>
    </source>
</evidence>
<dbReference type="SUPFAM" id="SSF52540">
    <property type="entry name" value="P-loop containing nucleoside triphosphate hydrolases"/>
    <property type="match status" value="1"/>
</dbReference>